<dbReference type="Gene3D" id="3.20.20.210">
    <property type="match status" value="1"/>
</dbReference>
<proteinExistence type="predicted"/>
<protein>
    <recommendedName>
        <fullName evidence="1">Uroporphyrinogen decarboxylase (URO-D) domain-containing protein</fullName>
    </recommendedName>
</protein>
<dbReference type="SUPFAM" id="SSF51726">
    <property type="entry name" value="UROD/MetE-like"/>
    <property type="match status" value="1"/>
</dbReference>
<feature type="domain" description="Uroporphyrinogen decarboxylase (URO-D)" evidence="1">
    <location>
        <begin position="57"/>
        <end position="176"/>
    </location>
</feature>
<sequence>DDPNDDRLLMNDIFGRVWEARNNEGNFNPYYLYGTMNSPEKWEETKENIEGPMTEKYTKMAKKFYRRINKKHKDKIFVAVTNDLAGVFESASQGMGFTYYSRMLHKNPKFIKEVHEVIAEFTAACYNAYMDAGAELFIESGDLAYKTGPMMSPKKFNELLLPAYKTITDAVHDRGKK</sequence>
<dbReference type="PANTHER" id="PTHR47099:SF1">
    <property type="entry name" value="METHYLCOBAMIDE:COM METHYLTRANSFERASE MTBA"/>
    <property type="match status" value="1"/>
</dbReference>
<dbReference type="GO" id="GO:0006779">
    <property type="term" value="P:porphyrin-containing compound biosynthetic process"/>
    <property type="evidence" value="ECO:0007669"/>
    <property type="project" value="InterPro"/>
</dbReference>
<comment type="caution">
    <text evidence="2">The sequence shown here is derived from an EMBL/GenBank/DDBJ whole genome shotgun (WGS) entry which is preliminary data.</text>
</comment>
<dbReference type="InterPro" id="IPR038071">
    <property type="entry name" value="UROD/MetE-like_sf"/>
</dbReference>
<evidence type="ECO:0000313" key="2">
    <source>
        <dbReference type="EMBL" id="GAI68857.1"/>
    </source>
</evidence>
<dbReference type="InterPro" id="IPR052024">
    <property type="entry name" value="Methanogen_methyltrans"/>
</dbReference>
<dbReference type="Pfam" id="PF01208">
    <property type="entry name" value="URO-D"/>
    <property type="match status" value="1"/>
</dbReference>
<dbReference type="AlphaFoldDB" id="X1QK42"/>
<gene>
    <name evidence="2" type="ORF">S12H4_06314</name>
</gene>
<dbReference type="PANTHER" id="PTHR47099">
    <property type="entry name" value="METHYLCOBAMIDE:COM METHYLTRANSFERASE MTBA"/>
    <property type="match status" value="1"/>
</dbReference>
<feature type="non-terminal residue" evidence="2">
    <location>
        <position position="1"/>
    </location>
</feature>
<evidence type="ECO:0000259" key="1">
    <source>
        <dbReference type="Pfam" id="PF01208"/>
    </source>
</evidence>
<name>X1QK42_9ZZZZ</name>
<organism evidence="2">
    <name type="scientific">marine sediment metagenome</name>
    <dbReference type="NCBI Taxonomy" id="412755"/>
    <lineage>
        <taxon>unclassified sequences</taxon>
        <taxon>metagenomes</taxon>
        <taxon>ecological metagenomes</taxon>
    </lineage>
</organism>
<reference evidence="2" key="1">
    <citation type="journal article" date="2014" name="Front. Microbiol.">
        <title>High frequency of phylogenetically diverse reductive dehalogenase-homologous genes in deep subseafloor sedimentary metagenomes.</title>
        <authorList>
            <person name="Kawai M."/>
            <person name="Futagami T."/>
            <person name="Toyoda A."/>
            <person name="Takaki Y."/>
            <person name="Nishi S."/>
            <person name="Hori S."/>
            <person name="Arai W."/>
            <person name="Tsubouchi T."/>
            <person name="Morono Y."/>
            <person name="Uchiyama I."/>
            <person name="Ito T."/>
            <person name="Fujiyama A."/>
            <person name="Inagaki F."/>
            <person name="Takami H."/>
        </authorList>
    </citation>
    <scope>NUCLEOTIDE SEQUENCE</scope>
    <source>
        <strain evidence="2">Expedition CK06-06</strain>
    </source>
</reference>
<dbReference type="EMBL" id="BARW01002202">
    <property type="protein sequence ID" value="GAI68857.1"/>
    <property type="molecule type" value="Genomic_DNA"/>
</dbReference>
<dbReference type="GO" id="GO:0004853">
    <property type="term" value="F:uroporphyrinogen decarboxylase activity"/>
    <property type="evidence" value="ECO:0007669"/>
    <property type="project" value="InterPro"/>
</dbReference>
<accession>X1QK42</accession>
<dbReference type="InterPro" id="IPR000257">
    <property type="entry name" value="Uroporphyrinogen_deCOase"/>
</dbReference>